<dbReference type="Pfam" id="PF07062">
    <property type="entry name" value="Clc-like"/>
    <property type="match status" value="1"/>
</dbReference>
<dbReference type="PANTHER" id="PTHR35574:SF2">
    <property type="entry name" value="CLAUDIN-LIKE IN CAENORHABDITIS"/>
    <property type="match status" value="1"/>
</dbReference>
<feature type="compositionally biased region" description="Low complexity" evidence="1">
    <location>
        <begin position="616"/>
        <end position="626"/>
    </location>
</feature>
<dbReference type="Proteomes" id="UP000095284">
    <property type="component" value="Unplaced"/>
</dbReference>
<name>A0A1I7S336_BURXY</name>
<keyword evidence="2" id="KW-0472">Membrane</keyword>
<dbReference type="WBParaSite" id="BXY_0741600.1">
    <property type="protein sequence ID" value="BXY_0741600.1"/>
    <property type="gene ID" value="BXY_0741600"/>
</dbReference>
<dbReference type="eggNOG" id="ENOG502R0IE">
    <property type="taxonomic scope" value="Eukaryota"/>
</dbReference>
<feature type="transmembrane region" description="Helical" evidence="2">
    <location>
        <begin position="174"/>
        <end position="196"/>
    </location>
</feature>
<evidence type="ECO:0000256" key="2">
    <source>
        <dbReference type="SAM" id="Phobius"/>
    </source>
</evidence>
<protein>
    <submittedName>
        <fullName evidence="4">Clc-like protein</fullName>
    </submittedName>
</protein>
<evidence type="ECO:0000313" key="4">
    <source>
        <dbReference type="WBParaSite" id="BXY_0741600.1"/>
    </source>
</evidence>
<organism evidence="3 4">
    <name type="scientific">Bursaphelenchus xylophilus</name>
    <name type="common">Pinewood nematode worm</name>
    <name type="synonym">Aphelenchoides xylophilus</name>
    <dbReference type="NCBI Taxonomy" id="6326"/>
    <lineage>
        <taxon>Eukaryota</taxon>
        <taxon>Metazoa</taxon>
        <taxon>Ecdysozoa</taxon>
        <taxon>Nematoda</taxon>
        <taxon>Chromadorea</taxon>
        <taxon>Rhabditida</taxon>
        <taxon>Tylenchina</taxon>
        <taxon>Tylenchomorpha</taxon>
        <taxon>Aphelenchoidea</taxon>
        <taxon>Aphelenchoididae</taxon>
        <taxon>Bursaphelenchus</taxon>
    </lineage>
</organism>
<dbReference type="InterPro" id="IPR010761">
    <property type="entry name" value="Clc_prot-like"/>
</dbReference>
<accession>A0A1I7S336</accession>
<reference evidence="4" key="1">
    <citation type="submission" date="2016-11" db="UniProtKB">
        <authorList>
            <consortium name="WormBaseParasite"/>
        </authorList>
    </citation>
    <scope>IDENTIFICATION</scope>
</reference>
<evidence type="ECO:0000256" key="1">
    <source>
        <dbReference type="SAM" id="MobiDB-lite"/>
    </source>
</evidence>
<dbReference type="Gene3D" id="1.20.140.150">
    <property type="match status" value="1"/>
</dbReference>
<proteinExistence type="predicted"/>
<feature type="region of interest" description="Disordered" evidence="1">
    <location>
        <begin position="554"/>
        <end position="591"/>
    </location>
</feature>
<dbReference type="PANTHER" id="PTHR35574">
    <property type="entry name" value="PUTATIVE-RELATED"/>
    <property type="match status" value="1"/>
</dbReference>
<feature type="region of interest" description="Disordered" evidence="1">
    <location>
        <begin position="606"/>
        <end position="626"/>
    </location>
</feature>
<feature type="transmembrane region" description="Helical" evidence="2">
    <location>
        <begin position="53"/>
        <end position="75"/>
    </location>
</feature>
<dbReference type="GO" id="GO:0016020">
    <property type="term" value="C:membrane"/>
    <property type="evidence" value="ECO:0007669"/>
    <property type="project" value="InterPro"/>
</dbReference>
<feature type="compositionally biased region" description="Polar residues" evidence="1">
    <location>
        <begin position="554"/>
        <end position="579"/>
    </location>
</feature>
<keyword evidence="2" id="KW-0812">Transmembrane</keyword>
<evidence type="ECO:0000313" key="3">
    <source>
        <dbReference type="Proteomes" id="UP000095284"/>
    </source>
</evidence>
<keyword evidence="2" id="KW-1133">Transmembrane helix</keyword>
<feature type="transmembrane region" description="Helical" evidence="2">
    <location>
        <begin position="248"/>
        <end position="271"/>
    </location>
</feature>
<feature type="transmembrane region" description="Helical" evidence="2">
    <location>
        <begin position="203"/>
        <end position="228"/>
    </location>
</feature>
<sequence length="638" mass="72663">MPRSGSVRRRRAADSLCICSSLEEKRRRIADPHRLAAAKEEAELAFGYVASKAAWLTGFFILQICGFTCLLLALVTPSWQYVYLEDGRTEHQHGLWLDCKRDYSNEYGRPRDYYETLYRRDHLQGPFDQFWLPALQCVYKFDYWLDEEDWFEHGYDENRLQGDAYQHLFIGWKIAALTAISFATVLSLAGVIVLFWAFCHRTLVCVTAVLVVLSLFGCSIGNTVFYFFANYQDNNIIKEEDGIYQQWFGWSFYSSVMANIFLFLASFVGCFSTKATLGKKKAQLVKIELPEEDDERLIRQLDSVENKFKRSKSAIYKIDSKELRKWEKEQMKIMQKTAFKRANSMPNIKKMVSKPSLNLMSSTSDISKAVTEPATAPRVNFFDLPHKEDDDDLIYEYVEANTVSLNSDRTYNSGPPLPKRPTTSTKLPVYDSVFDNAEEEEYLKPRSVASTPVGITPRPAPLREVLSRHDIEKHFEQRTLHAVTSMPFQNIKKADSTVIEGKPVIAPKPALRSSLRHSKVPPTSQPSVQINTFAYRDEEGRIRSLTNLNLSVEPSESSRTSRALSEIGQQRSQPNNGLKETNFGVGYAPSENDRSVGSMTYRLGDSQFDAEDDRSTVSTSISGGSTTFKASRKEFTMV</sequence>
<dbReference type="AlphaFoldDB" id="A0A1I7S336"/>